<dbReference type="Proteomes" id="UP001249240">
    <property type="component" value="Unassembled WGS sequence"/>
</dbReference>
<protein>
    <recommendedName>
        <fullName evidence="3">Signal peptidase I</fullName>
        <ecNumber evidence="3">3.4.21.89</ecNumber>
    </recommendedName>
</protein>
<evidence type="ECO:0000256" key="1">
    <source>
        <dbReference type="ARBA" id="ARBA00004401"/>
    </source>
</evidence>
<dbReference type="PRINTS" id="PR00727">
    <property type="entry name" value="LEADERPTASE"/>
</dbReference>
<feature type="domain" description="Peptidase S26" evidence="4">
    <location>
        <begin position="28"/>
        <end position="175"/>
    </location>
</feature>
<dbReference type="EMBL" id="JARPXM010000023">
    <property type="protein sequence ID" value="MDT2539906.1"/>
    <property type="molecule type" value="Genomic_DNA"/>
</dbReference>
<comment type="caution">
    <text evidence="5">The sequence shown here is derived from an EMBL/GenBank/DDBJ whole genome shotgun (WGS) entry which is preliminary data.</text>
</comment>
<dbReference type="GO" id="GO:0006465">
    <property type="term" value="P:signal peptide processing"/>
    <property type="evidence" value="ECO:0007669"/>
    <property type="project" value="InterPro"/>
</dbReference>
<dbReference type="SUPFAM" id="SSF51306">
    <property type="entry name" value="LexA/Signal peptidase"/>
    <property type="match status" value="1"/>
</dbReference>
<proteinExistence type="inferred from homology"/>
<sequence>MKKAQEVKAKPKKRNRTSSDFLKQELFSLVVKLAILLTLAYFVVHFVYGITRYPDDSMVPAVKSGDVALYYRLNKNYVASDVVALEYENDLQLRRVVAIEGDTVDITEEGLEINNHLQAEHQIYEETLPYTEGIDYPVKIGAGEVFVLGDKRGAAIDSRVYGPIKTKDTLGKVITILRRRSI</sequence>
<dbReference type="GO" id="GO:0009003">
    <property type="term" value="F:signal peptidase activity"/>
    <property type="evidence" value="ECO:0007669"/>
    <property type="project" value="UniProtKB-EC"/>
</dbReference>
<evidence type="ECO:0000313" key="5">
    <source>
        <dbReference type="EMBL" id="MDT2539906.1"/>
    </source>
</evidence>
<organism evidence="5 6">
    <name type="scientific">Enterococcus raffinosus</name>
    <dbReference type="NCBI Taxonomy" id="71452"/>
    <lineage>
        <taxon>Bacteria</taxon>
        <taxon>Bacillati</taxon>
        <taxon>Bacillota</taxon>
        <taxon>Bacilli</taxon>
        <taxon>Lactobacillales</taxon>
        <taxon>Enterococcaceae</taxon>
        <taxon>Enterococcus</taxon>
    </lineage>
</organism>
<evidence type="ECO:0000313" key="6">
    <source>
        <dbReference type="Proteomes" id="UP001249240"/>
    </source>
</evidence>
<dbReference type="Gene3D" id="2.10.109.10">
    <property type="entry name" value="Umud Fragment, subunit A"/>
    <property type="match status" value="1"/>
</dbReference>
<keyword evidence="3" id="KW-0812">Transmembrane</keyword>
<evidence type="ECO:0000256" key="2">
    <source>
        <dbReference type="ARBA" id="ARBA00009370"/>
    </source>
</evidence>
<dbReference type="GO" id="GO:0004252">
    <property type="term" value="F:serine-type endopeptidase activity"/>
    <property type="evidence" value="ECO:0007669"/>
    <property type="project" value="InterPro"/>
</dbReference>
<comment type="subcellular location">
    <subcellularLocation>
        <location evidence="1">Cell membrane</location>
        <topology evidence="1">Single-pass type II membrane protein</topology>
    </subcellularLocation>
    <subcellularLocation>
        <location evidence="3">Membrane</location>
        <topology evidence="3">Single-pass type II membrane protein</topology>
    </subcellularLocation>
</comment>
<keyword evidence="3" id="KW-0472">Membrane</keyword>
<reference evidence="5" key="1">
    <citation type="submission" date="2023-03" db="EMBL/GenBank/DDBJ databases">
        <authorList>
            <person name="Shen W."/>
            <person name="Cai J."/>
        </authorList>
    </citation>
    <scope>NUCLEOTIDE SEQUENCE</scope>
    <source>
        <strain evidence="5">B646-2</strain>
    </source>
</reference>
<feature type="transmembrane region" description="Helical" evidence="3">
    <location>
        <begin position="26"/>
        <end position="48"/>
    </location>
</feature>
<dbReference type="GO" id="GO:0005886">
    <property type="term" value="C:plasma membrane"/>
    <property type="evidence" value="ECO:0007669"/>
    <property type="project" value="UniProtKB-SubCell"/>
</dbReference>
<dbReference type="PANTHER" id="PTHR43390:SF1">
    <property type="entry name" value="CHLOROPLAST PROCESSING PEPTIDASE"/>
    <property type="match status" value="1"/>
</dbReference>
<dbReference type="RefSeq" id="WP_311807442.1">
    <property type="nucleotide sequence ID" value="NZ_JARPXM010000023.1"/>
</dbReference>
<keyword evidence="3" id="KW-0645">Protease</keyword>
<accession>A0AAW8T2U1</accession>
<dbReference type="InterPro" id="IPR000223">
    <property type="entry name" value="Pept_S26A_signal_pept_1"/>
</dbReference>
<dbReference type="PANTHER" id="PTHR43390">
    <property type="entry name" value="SIGNAL PEPTIDASE I"/>
    <property type="match status" value="1"/>
</dbReference>
<comment type="catalytic activity">
    <reaction evidence="3">
        <text>Cleavage of hydrophobic, N-terminal signal or leader sequences from secreted and periplasmic proteins.</text>
        <dbReference type="EC" id="3.4.21.89"/>
    </reaction>
</comment>
<dbReference type="AlphaFoldDB" id="A0AAW8T2U1"/>
<evidence type="ECO:0000259" key="4">
    <source>
        <dbReference type="Pfam" id="PF10502"/>
    </source>
</evidence>
<evidence type="ECO:0000256" key="3">
    <source>
        <dbReference type="RuleBase" id="RU362042"/>
    </source>
</evidence>
<keyword evidence="3" id="KW-1133">Transmembrane helix</keyword>
<dbReference type="CDD" id="cd06530">
    <property type="entry name" value="S26_SPase_I"/>
    <property type="match status" value="1"/>
</dbReference>
<dbReference type="InterPro" id="IPR036286">
    <property type="entry name" value="LexA/Signal_pep-like_sf"/>
</dbReference>
<comment type="similarity">
    <text evidence="2 3">Belongs to the peptidase S26 family.</text>
</comment>
<dbReference type="NCBIfam" id="TIGR02227">
    <property type="entry name" value="sigpep_I_bact"/>
    <property type="match status" value="1"/>
</dbReference>
<gene>
    <name evidence="5" type="primary">lepB</name>
    <name evidence="5" type="ORF">P7D78_17495</name>
</gene>
<name>A0AAW8T2U1_9ENTE</name>
<dbReference type="Pfam" id="PF10502">
    <property type="entry name" value="Peptidase_S26"/>
    <property type="match status" value="1"/>
</dbReference>
<keyword evidence="3 5" id="KW-0378">Hydrolase</keyword>
<dbReference type="EC" id="3.4.21.89" evidence="3"/>
<dbReference type="InterPro" id="IPR019533">
    <property type="entry name" value="Peptidase_S26"/>
</dbReference>